<feature type="chain" id="PRO_5041988774" evidence="1">
    <location>
        <begin position="18"/>
        <end position="103"/>
    </location>
</feature>
<gene>
    <name evidence="2" type="ORF">LX32DRAFT_698743</name>
</gene>
<proteinExistence type="predicted"/>
<keyword evidence="3" id="KW-1185">Reference proteome</keyword>
<protein>
    <submittedName>
        <fullName evidence="2">Uncharacterized protein</fullName>
    </submittedName>
</protein>
<dbReference type="EMBL" id="MU843047">
    <property type="protein sequence ID" value="KAK2022355.1"/>
    <property type="molecule type" value="Genomic_DNA"/>
</dbReference>
<sequence length="103" mass="10675">MKTFATALAVFVAVAHAQSTVFPRPKPTKPATPAQVTVKCSGDGLFGEDPCNTLKGDLNGSNGLCCIPASQSQQYETLCNSLVNLGFKKVADGCRNGSDDPVG</sequence>
<keyword evidence="1" id="KW-0732">Signal</keyword>
<accession>A0AAD9H4L2</accession>
<name>A0AAD9H4L2_9PEZI</name>
<dbReference type="Proteomes" id="UP001232148">
    <property type="component" value="Unassembled WGS sequence"/>
</dbReference>
<reference evidence="2" key="1">
    <citation type="submission" date="2021-06" db="EMBL/GenBank/DDBJ databases">
        <title>Comparative genomics, transcriptomics and evolutionary studies reveal genomic signatures of adaptation to plant cell wall in hemibiotrophic fungi.</title>
        <authorList>
            <consortium name="DOE Joint Genome Institute"/>
            <person name="Baroncelli R."/>
            <person name="Diaz J.F."/>
            <person name="Benocci T."/>
            <person name="Peng M."/>
            <person name="Battaglia E."/>
            <person name="Haridas S."/>
            <person name="Andreopoulos W."/>
            <person name="Labutti K."/>
            <person name="Pangilinan J."/>
            <person name="Floch G.L."/>
            <person name="Makela M.R."/>
            <person name="Henrissat B."/>
            <person name="Grigoriev I.V."/>
            <person name="Crouch J.A."/>
            <person name="De Vries R.P."/>
            <person name="Sukno S.A."/>
            <person name="Thon M.R."/>
        </authorList>
    </citation>
    <scope>NUCLEOTIDE SEQUENCE</scope>
    <source>
        <strain evidence="2">MAFF235873</strain>
    </source>
</reference>
<evidence type="ECO:0000313" key="2">
    <source>
        <dbReference type="EMBL" id="KAK2022355.1"/>
    </source>
</evidence>
<organism evidence="2 3">
    <name type="scientific">Colletotrichum zoysiae</name>
    <dbReference type="NCBI Taxonomy" id="1216348"/>
    <lineage>
        <taxon>Eukaryota</taxon>
        <taxon>Fungi</taxon>
        <taxon>Dikarya</taxon>
        <taxon>Ascomycota</taxon>
        <taxon>Pezizomycotina</taxon>
        <taxon>Sordariomycetes</taxon>
        <taxon>Hypocreomycetidae</taxon>
        <taxon>Glomerellales</taxon>
        <taxon>Glomerellaceae</taxon>
        <taxon>Colletotrichum</taxon>
        <taxon>Colletotrichum graminicola species complex</taxon>
    </lineage>
</organism>
<comment type="caution">
    <text evidence="2">The sequence shown here is derived from an EMBL/GenBank/DDBJ whole genome shotgun (WGS) entry which is preliminary data.</text>
</comment>
<evidence type="ECO:0000256" key="1">
    <source>
        <dbReference type="SAM" id="SignalP"/>
    </source>
</evidence>
<feature type="signal peptide" evidence="1">
    <location>
        <begin position="1"/>
        <end position="17"/>
    </location>
</feature>
<dbReference type="AlphaFoldDB" id="A0AAD9H4L2"/>
<evidence type="ECO:0000313" key="3">
    <source>
        <dbReference type="Proteomes" id="UP001232148"/>
    </source>
</evidence>